<keyword evidence="1" id="KW-1133">Transmembrane helix</keyword>
<keyword evidence="3" id="KW-1185">Reference proteome</keyword>
<proteinExistence type="predicted"/>
<dbReference type="EMBL" id="CP000776">
    <property type="protein sequence ID" value="ABS51814.1"/>
    <property type="molecule type" value="Genomic_DNA"/>
</dbReference>
<protein>
    <submittedName>
        <fullName evidence="2">Uncharacterized protein</fullName>
    </submittedName>
</protein>
<reference evidence="3" key="1">
    <citation type="submission" date="2007-07" db="EMBL/GenBank/DDBJ databases">
        <title>Complete genome sequence of Campylobacter hominis ATCC BAA-381, a commensal isolated from the human gastrointestinal tract.</title>
        <authorList>
            <person name="Fouts D.E."/>
            <person name="Mongodin E.F."/>
            <person name="Puiu D."/>
            <person name="Sebastian Y."/>
            <person name="Miller W.G."/>
            <person name="Mandrell R.E."/>
            <person name="Nelson K.E."/>
        </authorList>
    </citation>
    <scope>NUCLEOTIDE SEQUENCE [LARGE SCALE GENOMIC DNA]</scope>
    <source>
        <strain evidence="3">ATCC BAA-381 / LMG 19568 / NCTC 13146 / CH001A</strain>
    </source>
</reference>
<sequence>MDDNTPEIDISDYLVSSSLYPPRLFMEQEYKNTDEYCDFRENLRCVFYDDFVDKYLNLEIIKDFDILKKWVTENAKCRDGLTILKKCVIFILVIANNFTKKYFSIFILVSFLVPF</sequence>
<evidence type="ECO:0000256" key="1">
    <source>
        <dbReference type="SAM" id="Phobius"/>
    </source>
</evidence>
<evidence type="ECO:0000313" key="3">
    <source>
        <dbReference type="Proteomes" id="UP000002407"/>
    </source>
</evidence>
<feature type="transmembrane region" description="Helical" evidence="1">
    <location>
        <begin position="88"/>
        <end position="113"/>
    </location>
</feature>
<accession>A7I404</accession>
<name>A7I404_CAMHC</name>
<dbReference type="Proteomes" id="UP000002407">
    <property type="component" value="Chromosome"/>
</dbReference>
<dbReference type="KEGG" id="cha:CHAB381_1733"/>
<evidence type="ECO:0000313" key="2">
    <source>
        <dbReference type="EMBL" id="ABS51814.1"/>
    </source>
</evidence>
<dbReference type="STRING" id="360107.CHAB381_1733"/>
<dbReference type="RefSeq" id="WP_012109552.1">
    <property type="nucleotide sequence ID" value="NC_009714.1"/>
</dbReference>
<dbReference type="HOGENOM" id="CLU_2104495_0_0_7"/>
<keyword evidence="1" id="KW-0472">Membrane</keyword>
<keyword evidence="1" id="KW-0812">Transmembrane</keyword>
<organism evidence="2 3">
    <name type="scientific">Campylobacter hominis (strain ATCC BAA-381 / DSM 21671 / CCUG 45161 / LMG 19568 / NCTC 13146 / CH001A)</name>
    <dbReference type="NCBI Taxonomy" id="360107"/>
    <lineage>
        <taxon>Bacteria</taxon>
        <taxon>Pseudomonadati</taxon>
        <taxon>Campylobacterota</taxon>
        <taxon>Epsilonproteobacteria</taxon>
        <taxon>Campylobacterales</taxon>
        <taxon>Campylobacteraceae</taxon>
        <taxon>Campylobacter</taxon>
    </lineage>
</organism>
<dbReference type="AlphaFoldDB" id="A7I404"/>
<gene>
    <name evidence="2" type="ordered locus">CHAB381_1733</name>
</gene>